<comment type="caution">
    <text evidence="2">The sequence shown here is derived from an EMBL/GenBank/DDBJ whole genome shotgun (WGS) entry which is preliminary data.</text>
</comment>
<proteinExistence type="predicted"/>
<keyword evidence="1" id="KW-1133">Transmembrane helix</keyword>
<protein>
    <recommendedName>
        <fullName evidence="3">DUF4282 domain-containing protein</fullName>
    </recommendedName>
</protein>
<keyword evidence="1" id="KW-0472">Membrane</keyword>
<accession>A0A0F9GX09</accession>
<organism evidence="2">
    <name type="scientific">marine sediment metagenome</name>
    <dbReference type="NCBI Taxonomy" id="412755"/>
    <lineage>
        <taxon>unclassified sequences</taxon>
        <taxon>metagenomes</taxon>
        <taxon>ecological metagenomes</taxon>
    </lineage>
</organism>
<feature type="transmembrane region" description="Helical" evidence="1">
    <location>
        <begin position="35"/>
        <end position="53"/>
    </location>
</feature>
<evidence type="ECO:0000313" key="2">
    <source>
        <dbReference type="EMBL" id="KKL67697.1"/>
    </source>
</evidence>
<evidence type="ECO:0008006" key="3">
    <source>
        <dbReference type="Google" id="ProtNLM"/>
    </source>
</evidence>
<name>A0A0F9GX09_9ZZZZ</name>
<dbReference type="EMBL" id="LAZR01026775">
    <property type="protein sequence ID" value="KKL67697.1"/>
    <property type="molecule type" value="Genomic_DNA"/>
</dbReference>
<gene>
    <name evidence="2" type="ORF">LCGC14_2132380</name>
</gene>
<reference evidence="2" key="1">
    <citation type="journal article" date="2015" name="Nature">
        <title>Complex archaea that bridge the gap between prokaryotes and eukaryotes.</title>
        <authorList>
            <person name="Spang A."/>
            <person name="Saw J.H."/>
            <person name="Jorgensen S.L."/>
            <person name="Zaremba-Niedzwiedzka K."/>
            <person name="Martijn J."/>
            <person name="Lind A.E."/>
            <person name="van Eijk R."/>
            <person name="Schleper C."/>
            <person name="Guy L."/>
            <person name="Ettema T.J."/>
        </authorList>
    </citation>
    <scope>NUCLEOTIDE SEQUENCE</scope>
</reference>
<dbReference type="AlphaFoldDB" id="A0A0F9GX09"/>
<evidence type="ECO:0000256" key="1">
    <source>
        <dbReference type="SAM" id="Phobius"/>
    </source>
</evidence>
<sequence length="70" mass="8101">MGYLLAAFLLWTLLGLILIIRSLGSAIVTASLGEIASLIFLWPIHLRFFYVLYRFRKDMDQVKNVLENIE</sequence>
<keyword evidence="1" id="KW-0812">Transmembrane</keyword>